<keyword evidence="1" id="KW-1133">Transmembrane helix</keyword>
<proteinExistence type="predicted"/>
<evidence type="ECO:0000313" key="2">
    <source>
        <dbReference type="EMBL" id="SVB38945.1"/>
    </source>
</evidence>
<reference evidence="2" key="1">
    <citation type="submission" date="2018-05" db="EMBL/GenBank/DDBJ databases">
        <authorList>
            <person name="Lanie J.A."/>
            <person name="Ng W.-L."/>
            <person name="Kazmierczak K.M."/>
            <person name="Andrzejewski T.M."/>
            <person name="Davidsen T.M."/>
            <person name="Wayne K.J."/>
            <person name="Tettelin H."/>
            <person name="Glass J.I."/>
            <person name="Rusch D."/>
            <person name="Podicherti R."/>
            <person name="Tsui H.-C.T."/>
            <person name="Winkler M.E."/>
        </authorList>
    </citation>
    <scope>NUCLEOTIDE SEQUENCE</scope>
</reference>
<feature type="transmembrane region" description="Helical" evidence="1">
    <location>
        <begin position="45"/>
        <end position="66"/>
    </location>
</feature>
<feature type="transmembrane region" description="Helical" evidence="1">
    <location>
        <begin position="12"/>
        <end position="33"/>
    </location>
</feature>
<gene>
    <name evidence="2" type="ORF">METZ01_LOCUS191799</name>
</gene>
<accession>A0A382DL47</accession>
<feature type="transmembrane region" description="Helical" evidence="1">
    <location>
        <begin position="155"/>
        <end position="173"/>
    </location>
</feature>
<keyword evidence="1" id="KW-0812">Transmembrane</keyword>
<name>A0A382DL47_9ZZZZ</name>
<protein>
    <submittedName>
        <fullName evidence="2">Uncharacterized protein</fullName>
    </submittedName>
</protein>
<sequence length="185" mass="20625">MNLLDLAEQYYLITFGVVIGIGLLHGAILGRGIRSRFPSFKKHARIVSSILLVLFLVNAISSILKFAEPSKVTLSTLVIPTSPEEIFSLVINLLGIDAGLWTVIGIFITVVLIIFLKFADIHQIARYFIFTISCIVLIVALLGKFTDFIPTSFQIMLYAFYQVGITIGIFLITRRKESDVLSEIK</sequence>
<feature type="transmembrane region" description="Helical" evidence="1">
    <location>
        <begin position="86"/>
        <end position="115"/>
    </location>
</feature>
<evidence type="ECO:0000256" key="1">
    <source>
        <dbReference type="SAM" id="Phobius"/>
    </source>
</evidence>
<dbReference type="AlphaFoldDB" id="A0A382DL47"/>
<organism evidence="2">
    <name type="scientific">marine metagenome</name>
    <dbReference type="NCBI Taxonomy" id="408172"/>
    <lineage>
        <taxon>unclassified sequences</taxon>
        <taxon>metagenomes</taxon>
        <taxon>ecological metagenomes</taxon>
    </lineage>
</organism>
<dbReference type="EMBL" id="UINC01039858">
    <property type="protein sequence ID" value="SVB38945.1"/>
    <property type="molecule type" value="Genomic_DNA"/>
</dbReference>
<keyword evidence="1" id="KW-0472">Membrane</keyword>
<feature type="transmembrane region" description="Helical" evidence="1">
    <location>
        <begin position="127"/>
        <end position="143"/>
    </location>
</feature>